<comment type="caution">
    <text evidence="2">The sequence shown here is derived from an EMBL/GenBank/DDBJ whole genome shotgun (WGS) entry which is preliminary data.</text>
</comment>
<dbReference type="Pfam" id="PF13508">
    <property type="entry name" value="Acetyltransf_7"/>
    <property type="match status" value="1"/>
</dbReference>
<organism evidence="2 3">
    <name type="scientific">Cohnella zeiphila</name>
    <dbReference type="NCBI Taxonomy" id="2761120"/>
    <lineage>
        <taxon>Bacteria</taxon>
        <taxon>Bacillati</taxon>
        <taxon>Bacillota</taxon>
        <taxon>Bacilli</taxon>
        <taxon>Bacillales</taxon>
        <taxon>Paenibacillaceae</taxon>
        <taxon>Cohnella</taxon>
    </lineage>
</organism>
<dbReference type="RefSeq" id="WP_185133598.1">
    <property type="nucleotide sequence ID" value="NZ_JACJVO010000062.1"/>
</dbReference>
<dbReference type="GO" id="GO:0016747">
    <property type="term" value="F:acyltransferase activity, transferring groups other than amino-acyl groups"/>
    <property type="evidence" value="ECO:0007669"/>
    <property type="project" value="InterPro"/>
</dbReference>
<keyword evidence="3" id="KW-1185">Reference proteome</keyword>
<protein>
    <submittedName>
        <fullName evidence="2">GNAT family N-acetyltransferase</fullName>
    </submittedName>
</protein>
<dbReference type="InterPro" id="IPR016181">
    <property type="entry name" value="Acyl_CoA_acyltransferase"/>
</dbReference>
<proteinExistence type="predicted"/>
<dbReference type="SUPFAM" id="SSF55729">
    <property type="entry name" value="Acyl-CoA N-acyltransferases (Nat)"/>
    <property type="match status" value="1"/>
</dbReference>
<reference evidence="2 3" key="1">
    <citation type="submission" date="2020-08" db="EMBL/GenBank/DDBJ databases">
        <title>Cohnella phylogeny.</title>
        <authorList>
            <person name="Dunlap C."/>
        </authorList>
    </citation>
    <scope>NUCLEOTIDE SEQUENCE [LARGE SCALE GENOMIC DNA]</scope>
    <source>
        <strain evidence="2 3">CBP 2801</strain>
    </source>
</reference>
<name>A0A7X0VZE6_9BACL</name>
<dbReference type="Gene3D" id="3.40.630.30">
    <property type="match status" value="1"/>
</dbReference>
<evidence type="ECO:0000313" key="3">
    <source>
        <dbReference type="Proteomes" id="UP000564644"/>
    </source>
</evidence>
<sequence>MVDTVGLQVPGEEDASFMYEVYAETKRPELEALGWPEQQIETFIRMQYEVRERANSERYPMSDTLLIRVEDRYAGKITTALTSDEIVLADIALLPSYRNRGIGTALVRSLQSAASDLDKPLRLQMVQGDPSETFYRRLGFTVKRNQFPYCSLEWRQSKQAMSAIG</sequence>
<dbReference type="Proteomes" id="UP000564644">
    <property type="component" value="Unassembled WGS sequence"/>
</dbReference>
<keyword evidence="2" id="KW-0808">Transferase</keyword>
<dbReference type="InterPro" id="IPR000182">
    <property type="entry name" value="GNAT_dom"/>
</dbReference>
<evidence type="ECO:0000259" key="1">
    <source>
        <dbReference type="PROSITE" id="PS51186"/>
    </source>
</evidence>
<dbReference type="AlphaFoldDB" id="A0A7X0VZE6"/>
<feature type="domain" description="N-acetyltransferase" evidence="1">
    <location>
        <begin position="5"/>
        <end position="159"/>
    </location>
</feature>
<dbReference type="CDD" id="cd04301">
    <property type="entry name" value="NAT_SF"/>
    <property type="match status" value="1"/>
</dbReference>
<accession>A0A7X0VZE6</accession>
<dbReference type="PROSITE" id="PS51186">
    <property type="entry name" value="GNAT"/>
    <property type="match status" value="1"/>
</dbReference>
<gene>
    <name evidence="2" type="ORF">H7C18_34090</name>
</gene>
<dbReference type="EMBL" id="JACJVO010000062">
    <property type="protein sequence ID" value="MBB6735951.1"/>
    <property type="molecule type" value="Genomic_DNA"/>
</dbReference>
<evidence type="ECO:0000313" key="2">
    <source>
        <dbReference type="EMBL" id="MBB6735951.1"/>
    </source>
</evidence>